<comment type="subcellular location">
    <subcellularLocation>
        <location evidence="1">Cell membrane</location>
        <topology evidence="1">Multi-pass membrane protein</topology>
    </subcellularLocation>
</comment>
<dbReference type="AlphaFoldDB" id="A0A7Y4LI71"/>
<dbReference type="RefSeq" id="WP_087453379.1">
    <property type="nucleotide sequence ID" value="NZ_CP080461.1"/>
</dbReference>
<keyword evidence="10" id="KW-1185">Reference proteome</keyword>
<evidence type="ECO:0000256" key="2">
    <source>
        <dbReference type="ARBA" id="ARBA00006448"/>
    </source>
</evidence>
<evidence type="ECO:0000256" key="5">
    <source>
        <dbReference type="ARBA" id="ARBA00022989"/>
    </source>
</evidence>
<evidence type="ECO:0000313" key="10">
    <source>
        <dbReference type="Proteomes" id="UP000195652"/>
    </source>
</evidence>
<dbReference type="Pfam" id="PF04239">
    <property type="entry name" value="DUF421"/>
    <property type="match status" value="1"/>
</dbReference>
<evidence type="ECO:0000313" key="9">
    <source>
        <dbReference type="EMBL" id="ARU45502.1"/>
    </source>
</evidence>
<dbReference type="InterPro" id="IPR007353">
    <property type="entry name" value="DUF421"/>
</dbReference>
<dbReference type="KEGG" id="csil:CBE74_02180"/>
<proteinExistence type="inferred from homology"/>
<evidence type="ECO:0000256" key="1">
    <source>
        <dbReference type="ARBA" id="ARBA00004651"/>
    </source>
</evidence>
<keyword evidence="5 7" id="KW-1133">Transmembrane helix</keyword>
<reference evidence="9 10" key="3">
    <citation type="journal article" date="2020" name="Int. J. Syst. Evol. Microbiol.">
        <title>Corynebacterium silvaticum sp. nov., a unique group of NTTB corynebacteria in wild boar and roe deer.</title>
        <authorList>
            <person name="Dangel A."/>
            <person name="Berger A."/>
            <person name="Rau J."/>
            <person name="Eisenberg T."/>
            <person name="Kampfer P."/>
            <person name="Margos G."/>
            <person name="Contzen M."/>
            <person name="Busse H.J."/>
            <person name="Konrad R."/>
            <person name="Peters M."/>
            <person name="Sting R."/>
            <person name="Sing A."/>
        </authorList>
    </citation>
    <scope>NUCLEOTIDE SEQUENCE [LARGE SCALE GENOMIC DNA]</scope>
    <source>
        <strain evidence="9 10">PO100/5</strain>
    </source>
</reference>
<keyword evidence="4 7" id="KW-0812">Transmembrane</keyword>
<evidence type="ECO:0000256" key="7">
    <source>
        <dbReference type="SAM" id="Phobius"/>
    </source>
</evidence>
<organism evidence="9 10">
    <name type="scientific">Corynebacterium silvaticum</name>
    <dbReference type="NCBI Taxonomy" id="2320431"/>
    <lineage>
        <taxon>Bacteria</taxon>
        <taxon>Bacillati</taxon>
        <taxon>Actinomycetota</taxon>
        <taxon>Actinomycetes</taxon>
        <taxon>Mycobacteriales</taxon>
        <taxon>Corynebacteriaceae</taxon>
        <taxon>Corynebacterium</taxon>
    </lineage>
</organism>
<dbReference type="Proteomes" id="UP000195652">
    <property type="component" value="Chromosome"/>
</dbReference>
<sequence length="199" mass="21779">MGRSTEVSTAGKVPVVQEFKPILVEQLTIEPWRIPVVIIAGVGIYLVFLLMIRIFGARVLSRMTAFDAVVLTMVGAVAGRVIIGHPPTLAAGVIGLITLMLLEAMFGAARGVSSGLRQTFDGRPRIVLVHGEWIFEELRKTHLAKSDVRFAIRRAGIHRMDMVQCVILEPTGELSIFREGTPVDPELLRGVAGVDRLYP</sequence>
<dbReference type="Gene3D" id="3.30.240.20">
    <property type="entry name" value="bsu07140 like domains"/>
    <property type="match status" value="1"/>
</dbReference>
<keyword evidence="6 7" id="KW-0472">Membrane</keyword>
<reference evidence="9 10" key="2">
    <citation type="journal article" date="2020" name="Antonie Van Leeuwenhoek">
        <title>Phylogenomic characterisation of a novel corynebacterial species pathogenic to animals.</title>
        <authorList>
            <person name="Moller J."/>
            <person name="Musella L."/>
            <person name="Melnikov V."/>
            <person name="Geissdorfer W."/>
            <person name="Burkovski A."/>
            <person name="Sangal V."/>
        </authorList>
    </citation>
    <scope>NUCLEOTIDE SEQUENCE [LARGE SCALE GENOMIC DNA]</scope>
    <source>
        <strain evidence="9 10">PO100/5</strain>
    </source>
</reference>
<dbReference type="InterPro" id="IPR023090">
    <property type="entry name" value="UPF0702_alpha/beta_dom_sf"/>
</dbReference>
<evidence type="ECO:0000256" key="3">
    <source>
        <dbReference type="ARBA" id="ARBA00022475"/>
    </source>
</evidence>
<dbReference type="PANTHER" id="PTHR34582">
    <property type="entry name" value="UPF0702 TRANSMEMBRANE PROTEIN YCAP"/>
    <property type="match status" value="1"/>
</dbReference>
<reference evidence="9 10" key="1">
    <citation type="journal article" date="2014" name="BMC Vet. Res.">
        <title>First report of Corynebacterium pseudotuberculosis from caseous lymphadenitis lesions in Black Alentejano pig (Sus scrofa domesticus).</title>
        <authorList>
            <person name="Oliveira M."/>
            <person name="Barroco C."/>
            <person name="Mottola C."/>
            <person name="Santos R."/>
            <person name="Lemsaddek A."/>
            <person name="Tavares L."/>
            <person name="Semedo-Lemsaddek T."/>
        </authorList>
    </citation>
    <scope>NUCLEOTIDE SEQUENCE [LARGE SCALE GENOMIC DNA]</scope>
    <source>
        <strain evidence="9 10">PO100/5</strain>
    </source>
</reference>
<gene>
    <name evidence="9" type="ORF">CBE74_02180</name>
</gene>
<evidence type="ECO:0000259" key="8">
    <source>
        <dbReference type="Pfam" id="PF04239"/>
    </source>
</evidence>
<accession>A0A7Y4LI71</accession>
<dbReference type="GO" id="GO:0005886">
    <property type="term" value="C:plasma membrane"/>
    <property type="evidence" value="ECO:0007669"/>
    <property type="project" value="UniProtKB-SubCell"/>
</dbReference>
<feature type="domain" description="YetF C-terminal" evidence="8">
    <location>
        <begin position="114"/>
        <end position="181"/>
    </location>
</feature>
<reference evidence="9 10" key="4">
    <citation type="journal article" date="2020" name="PLoS ONE">
        <title>Taxonomic classification of strain PO100/5 shows a broader geographic distribution and genetic markers of the recently described Corynebacterium silvaticum.</title>
        <authorList>
            <person name="Viana M.V.C."/>
            <person name="Profeta R."/>
            <person name="da Silva A.L."/>
            <person name="Hurtado R."/>
            <person name="Cerqueira J.C."/>
            <person name="Ribeiro B.F.S."/>
            <person name="Almeida M.O."/>
            <person name="Morais-Rodrigues F."/>
            <person name="Soares S.C."/>
            <person name="Oliveira M."/>
            <person name="Tavares L."/>
            <person name="Figueiredo H."/>
            <person name="Wattam A.R."/>
            <person name="Barh D."/>
            <person name="Ghosh P."/>
            <person name="Silva A."/>
            <person name="Azevedo V."/>
        </authorList>
    </citation>
    <scope>NUCLEOTIDE SEQUENCE [LARGE SCALE GENOMIC DNA]</scope>
    <source>
        <strain evidence="9 10">PO100/5</strain>
    </source>
</reference>
<keyword evidence="3" id="KW-1003">Cell membrane</keyword>
<protein>
    <submittedName>
        <fullName evidence="9">DUF421 domain-containing protein</fullName>
    </submittedName>
</protein>
<evidence type="ECO:0000256" key="6">
    <source>
        <dbReference type="ARBA" id="ARBA00023136"/>
    </source>
</evidence>
<evidence type="ECO:0000256" key="4">
    <source>
        <dbReference type="ARBA" id="ARBA00022692"/>
    </source>
</evidence>
<dbReference type="EMBL" id="CP021417">
    <property type="protein sequence ID" value="ARU45502.1"/>
    <property type="molecule type" value="Genomic_DNA"/>
</dbReference>
<feature type="transmembrane region" description="Helical" evidence="7">
    <location>
        <begin position="32"/>
        <end position="52"/>
    </location>
</feature>
<name>A0A7Y4LI71_9CORY</name>
<comment type="similarity">
    <text evidence="2">Belongs to the UPF0702 family.</text>
</comment>
<dbReference type="PANTHER" id="PTHR34582:SF6">
    <property type="entry name" value="UPF0702 TRANSMEMBRANE PROTEIN YCAP"/>
    <property type="match status" value="1"/>
</dbReference>